<accession>A0A2Z7CHA3</accession>
<organism evidence="3 4">
    <name type="scientific">Dorcoceras hygrometricum</name>
    <dbReference type="NCBI Taxonomy" id="472368"/>
    <lineage>
        <taxon>Eukaryota</taxon>
        <taxon>Viridiplantae</taxon>
        <taxon>Streptophyta</taxon>
        <taxon>Embryophyta</taxon>
        <taxon>Tracheophyta</taxon>
        <taxon>Spermatophyta</taxon>
        <taxon>Magnoliopsida</taxon>
        <taxon>eudicotyledons</taxon>
        <taxon>Gunneridae</taxon>
        <taxon>Pentapetalae</taxon>
        <taxon>asterids</taxon>
        <taxon>lamiids</taxon>
        <taxon>Lamiales</taxon>
        <taxon>Gesneriaceae</taxon>
        <taxon>Didymocarpoideae</taxon>
        <taxon>Trichosporeae</taxon>
        <taxon>Loxocarpinae</taxon>
        <taxon>Dorcoceras</taxon>
    </lineage>
</organism>
<sequence length="56" mass="5676">MRMLGTRAIALRLVVSEAVGCGQVMNCRPFSGSSAGNPGFTVGRGFHPARDAPGGG</sequence>
<dbReference type="Proteomes" id="UP000250235">
    <property type="component" value="Unassembled WGS sequence"/>
</dbReference>
<keyword evidence="2" id="KW-0732">Signal</keyword>
<evidence type="ECO:0000256" key="2">
    <source>
        <dbReference type="SAM" id="SignalP"/>
    </source>
</evidence>
<dbReference type="EMBL" id="KQ995662">
    <property type="protein sequence ID" value="KZV46441.1"/>
    <property type="molecule type" value="Genomic_DNA"/>
</dbReference>
<gene>
    <name evidence="3" type="ORF">F511_11292</name>
</gene>
<reference evidence="3 4" key="1">
    <citation type="journal article" date="2015" name="Proc. Natl. Acad. Sci. U.S.A.">
        <title>The resurrection genome of Boea hygrometrica: A blueprint for survival of dehydration.</title>
        <authorList>
            <person name="Xiao L."/>
            <person name="Yang G."/>
            <person name="Zhang L."/>
            <person name="Yang X."/>
            <person name="Zhao S."/>
            <person name="Ji Z."/>
            <person name="Zhou Q."/>
            <person name="Hu M."/>
            <person name="Wang Y."/>
            <person name="Chen M."/>
            <person name="Xu Y."/>
            <person name="Jin H."/>
            <person name="Xiao X."/>
            <person name="Hu G."/>
            <person name="Bao F."/>
            <person name="Hu Y."/>
            <person name="Wan P."/>
            <person name="Li L."/>
            <person name="Deng X."/>
            <person name="Kuang T."/>
            <person name="Xiang C."/>
            <person name="Zhu J.K."/>
            <person name="Oliver M.J."/>
            <person name="He Y."/>
        </authorList>
    </citation>
    <scope>NUCLEOTIDE SEQUENCE [LARGE SCALE GENOMIC DNA]</scope>
    <source>
        <strain evidence="4">cv. XS01</strain>
    </source>
</reference>
<evidence type="ECO:0000256" key="1">
    <source>
        <dbReference type="SAM" id="MobiDB-lite"/>
    </source>
</evidence>
<dbReference type="AlphaFoldDB" id="A0A2Z7CHA3"/>
<feature type="chain" id="PRO_5016410206" evidence="2">
    <location>
        <begin position="19"/>
        <end position="56"/>
    </location>
</feature>
<feature type="signal peptide" evidence="2">
    <location>
        <begin position="1"/>
        <end position="18"/>
    </location>
</feature>
<evidence type="ECO:0000313" key="3">
    <source>
        <dbReference type="EMBL" id="KZV46441.1"/>
    </source>
</evidence>
<feature type="region of interest" description="Disordered" evidence="1">
    <location>
        <begin position="37"/>
        <end position="56"/>
    </location>
</feature>
<name>A0A2Z7CHA3_9LAMI</name>
<evidence type="ECO:0000313" key="4">
    <source>
        <dbReference type="Proteomes" id="UP000250235"/>
    </source>
</evidence>
<proteinExistence type="predicted"/>
<protein>
    <submittedName>
        <fullName evidence="3">Uncharacterized protein</fullName>
    </submittedName>
</protein>
<keyword evidence="4" id="KW-1185">Reference proteome</keyword>